<dbReference type="GO" id="GO:0016787">
    <property type="term" value="F:hydrolase activity"/>
    <property type="evidence" value="ECO:0007669"/>
    <property type="project" value="UniProtKB-KW"/>
</dbReference>
<dbReference type="InterPro" id="IPR035930">
    <property type="entry name" value="FomD-like_sf"/>
</dbReference>
<keyword evidence="1" id="KW-0378">Hydrolase</keyword>
<evidence type="ECO:0000259" key="2">
    <source>
        <dbReference type="Pfam" id="PF04167"/>
    </source>
</evidence>
<evidence type="ECO:0000313" key="3">
    <source>
        <dbReference type="EMBL" id="RLE09924.1"/>
    </source>
</evidence>
<dbReference type="PANTHER" id="PTHR39159">
    <property type="match status" value="1"/>
</dbReference>
<proteinExistence type="predicted"/>
<name>A0A497E5L0_UNCAE</name>
<dbReference type="PANTHER" id="PTHR39159:SF1">
    <property type="entry name" value="UPF0374 PROTEIN YGAC"/>
    <property type="match status" value="1"/>
</dbReference>
<evidence type="ECO:0000256" key="1">
    <source>
        <dbReference type="ARBA" id="ARBA00022801"/>
    </source>
</evidence>
<dbReference type="InterPro" id="IPR007295">
    <property type="entry name" value="DUF402"/>
</dbReference>
<organism evidence="3 4">
    <name type="scientific">Aerophobetes bacterium</name>
    <dbReference type="NCBI Taxonomy" id="2030807"/>
    <lineage>
        <taxon>Bacteria</taxon>
        <taxon>Candidatus Aerophobota</taxon>
    </lineage>
</organism>
<sequence>MEVGLKIRGIYATALTKFFLEHNLAIVQPSRTIKERFRSYKKIDSPQPIEVKIRDLEDRQGISLQGEPDKVKFVAELIRKQFFDAICWKRRYGELEFVEIEFPYLAKSALDELRNEVLPTVANHHRLRIIASEYVDLVEKMQLTSHPERRKATGEALEKMLIWDKFEKGKMVAIDHVKLNGKIISLSEGKIIEISPEERKLVLKRTGYKGKDRYDGLELPKEEGDYALTEVREGSWFYKHTYHRRDGKLLGEYYNINTPVEFYPDKIRYVDLEIDVIRWPDGKVKVVEEELLEQKLRLGFLSEKLARKAKEVAEKLRERLCGKGE</sequence>
<dbReference type="EMBL" id="QMPZ01000024">
    <property type="protein sequence ID" value="RLE09924.1"/>
    <property type="molecule type" value="Genomic_DNA"/>
</dbReference>
<dbReference type="SUPFAM" id="SSF159234">
    <property type="entry name" value="FomD-like"/>
    <property type="match status" value="1"/>
</dbReference>
<accession>A0A497E5L0</accession>
<dbReference type="InterPro" id="IPR050212">
    <property type="entry name" value="Ntdp-like"/>
</dbReference>
<dbReference type="AlphaFoldDB" id="A0A497E5L0"/>
<protein>
    <recommendedName>
        <fullName evidence="2">DUF402 domain-containing protein</fullName>
    </recommendedName>
</protein>
<reference evidence="3 4" key="1">
    <citation type="submission" date="2018-06" db="EMBL/GenBank/DDBJ databases">
        <title>Extensive metabolic versatility and redundancy in microbially diverse, dynamic hydrothermal sediments.</title>
        <authorList>
            <person name="Dombrowski N."/>
            <person name="Teske A."/>
            <person name="Baker B.J."/>
        </authorList>
    </citation>
    <scope>NUCLEOTIDE SEQUENCE [LARGE SCALE GENOMIC DNA]</scope>
    <source>
        <strain evidence="3">B47_G16</strain>
    </source>
</reference>
<evidence type="ECO:0000313" key="4">
    <source>
        <dbReference type="Proteomes" id="UP000279422"/>
    </source>
</evidence>
<dbReference type="Pfam" id="PF04167">
    <property type="entry name" value="DUF402"/>
    <property type="match status" value="1"/>
</dbReference>
<dbReference type="Proteomes" id="UP000279422">
    <property type="component" value="Unassembled WGS sequence"/>
</dbReference>
<gene>
    <name evidence="3" type="ORF">DRJ00_03020</name>
</gene>
<comment type="caution">
    <text evidence="3">The sequence shown here is derived from an EMBL/GenBank/DDBJ whole genome shotgun (WGS) entry which is preliminary data.</text>
</comment>
<dbReference type="Gene3D" id="2.40.380.10">
    <property type="entry name" value="FomD-like"/>
    <property type="match status" value="1"/>
</dbReference>
<feature type="domain" description="DUF402" evidence="2">
    <location>
        <begin position="181"/>
        <end position="319"/>
    </location>
</feature>